<evidence type="ECO:0000313" key="2">
    <source>
        <dbReference type="Proteomes" id="UP000316621"/>
    </source>
</evidence>
<organism evidence="1 2">
    <name type="scientific">Papaver somniferum</name>
    <name type="common">Opium poppy</name>
    <dbReference type="NCBI Taxonomy" id="3469"/>
    <lineage>
        <taxon>Eukaryota</taxon>
        <taxon>Viridiplantae</taxon>
        <taxon>Streptophyta</taxon>
        <taxon>Embryophyta</taxon>
        <taxon>Tracheophyta</taxon>
        <taxon>Spermatophyta</taxon>
        <taxon>Magnoliopsida</taxon>
        <taxon>Ranunculales</taxon>
        <taxon>Papaveraceae</taxon>
        <taxon>Papaveroideae</taxon>
        <taxon>Papaver</taxon>
    </lineage>
</organism>
<accession>A0A4Y7KQX7</accession>
<dbReference type="Gramene" id="RZC75743">
    <property type="protein sequence ID" value="RZC75743"/>
    <property type="gene ID" value="C5167_000817"/>
</dbReference>
<dbReference type="AlphaFoldDB" id="A0A4Y7KQX7"/>
<gene>
    <name evidence="1" type="ORF">C5167_000817</name>
</gene>
<name>A0A4Y7KQX7_PAPSO</name>
<dbReference type="Proteomes" id="UP000316621">
    <property type="component" value="Chromosome 9"/>
</dbReference>
<evidence type="ECO:0000313" key="1">
    <source>
        <dbReference type="EMBL" id="RZC75743.1"/>
    </source>
</evidence>
<dbReference type="EMBL" id="CM010723">
    <property type="protein sequence ID" value="RZC75743.1"/>
    <property type="molecule type" value="Genomic_DNA"/>
</dbReference>
<proteinExistence type="predicted"/>
<reference evidence="1 2" key="1">
    <citation type="journal article" date="2018" name="Science">
        <title>The opium poppy genome and morphinan production.</title>
        <authorList>
            <person name="Guo L."/>
            <person name="Winzer T."/>
            <person name="Yang X."/>
            <person name="Li Y."/>
            <person name="Ning Z."/>
            <person name="He Z."/>
            <person name="Teodor R."/>
            <person name="Lu Y."/>
            <person name="Bowser T.A."/>
            <person name="Graham I.A."/>
            <person name="Ye K."/>
        </authorList>
    </citation>
    <scope>NUCLEOTIDE SEQUENCE [LARGE SCALE GENOMIC DNA]</scope>
    <source>
        <strain evidence="2">cv. HN1</strain>
        <tissue evidence="1">Leaves</tissue>
    </source>
</reference>
<protein>
    <submittedName>
        <fullName evidence="1">Uncharacterized protein</fullName>
    </submittedName>
</protein>
<sequence>MKRFTWSLVQQKVVQEALSWHQDTTEYKDYESGNSSLFSMISLMQPLNFQTFPFILVIYHDK</sequence>
<keyword evidence="2" id="KW-1185">Reference proteome</keyword>